<keyword evidence="15" id="KW-0472">Membrane</keyword>
<evidence type="ECO:0000259" key="17">
    <source>
        <dbReference type="Pfam" id="PF24621"/>
    </source>
</evidence>
<keyword evidence="14" id="KW-0170">Cobalt</keyword>
<keyword evidence="10 14" id="KW-0862">Zinc</keyword>
<dbReference type="OrthoDB" id="9806583at2"/>
<dbReference type="EC" id="4.2.3.4" evidence="6 14"/>
<dbReference type="Proteomes" id="UP000253606">
    <property type="component" value="Chromosome"/>
</dbReference>
<name>A0A2Z5FXX6_9BACT</name>
<keyword evidence="15" id="KW-0812">Transmembrane</keyword>
<dbReference type="GO" id="GO:0046872">
    <property type="term" value="F:metal ion binding"/>
    <property type="evidence" value="ECO:0007669"/>
    <property type="project" value="UniProtKB-KW"/>
</dbReference>
<dbReference type="GO" id="GO:0009073">
    <property type="term" value="P:aromatic amino acid family biosynthetic process"/>
    <property type="evidence" value="ECO:0007669"/>
    <property type="project" value="UniProtKB-KW"/>
</dbReference>
<dbReference type="GO" id="GO:0005737">
    <property type="term" value="C:cytoplasm"/>
    <property type="evidence" value="ECO:0007669"/>
    <property type="project" value="UniProtKB-SubCell"/>
</dbReference>
<dbReference type="PANTHER" id="PTHR43622:SF7">
    <property type="entry name" value="3-DEHYDROQUINATE SYNTHASE, CHLOROPLASTIC"/>
    <property type="match status" value="1"/>
</dbReference>
<dbReference type="FunFam" id="3.40.50.1970:FF:000007">
    <property type="entry name" value="Pentafunctional AROM polypeptide"/>
    <property type="match status" value="1"/>
</dbReference>
<dbReference type="Pfam" id="PF24621">
    <property type="entry name" value="DHQS_C"/>
    <property type="match status" value="1"/>
</dbReference>
<dbReference type="Gene3D" id="3.40.50.1970">
    <property type="match status" value="1"/>
</dbReference>
<dbReference type="UniPathway" id="UPA00053">
    <property type="reaction ID" value="UER00085"/>
</dbReference>
<comment type="pathway">
    <text evidence="5 14">Metabolic intermediate biosynthesis; chorismate biosynthesis; chorismate from D-erythrose 4-phosphate and phosphoenolpyruvate: step 2/7.</text>
</comment>
<comment type="cofactor">
    <cofactor evidence="14">
        <name>Co(2+)</name>
        <dbReference type="ChEBI" id="CHEBI:48828"/>
    </cofactor>
    <cofactor evidence="14">
        <name>Zn(2+)</name>
        <dbReference type="ChEBI" id="CHEBI:29105"/>
    </cofactor>
    <text evidence="14">Binds 1 divalent metal cation per subunit. Can use either Co(2+) or Zn(2+).</text>
</comment>
<evidence type="ECO:0000256" key="5">
    <source>
        <dbReference type="ARBA" id="ARBA00004661"/>
    </source>
</evidence>
<sequence>MRTIQVKSGSAGYSVFVGRGLLSTLSRRLVNVRGKGPRGVFVLTSPEIWSLWADAFLESFPHQDPPSILFLQPGEEHKRLRTVERLAEQLAEARADRSSLLIAFGGGIVGDVGGFLAAIFMRGIDYVQVPTTLLAQVDSSVGGKTGVNLQAGKNLVGCFHHPLAVFADTELLQTLPSRELRAGLFESVKAGIIRHPKLFGYMERNAGAILARDPKAIEYVVSASIQMKAEVVGIDELENGLRMILNYGHTLGHAIEAATRYRKLLHGEAVAWGMIAATRLGLARQTVTRAQADRIEKLIFEYGPLPSLRLPVDRLLDAATRDKKNRSGVRRVILPSGIGNAVVVEDVTDAELHDVAESMLRTARESSATTDSVKE</sequence>
<keyword evidence="14" id="KW-0963">Cytoplasm</keyword>
<evidence type="ECO:0000256" key="7">
    <source>
        <dbReference type="ARBA" id="ARBA00022605"/>
    </source>
</evidence>
<dbReference type="EMBL" id="CP030840">
    <property type="protein sequence ID" value="AXC11364.1"/>
    <property type="molecule type" value="Genomic_DNA"/>
</dbReference>
<evidence type="ECO:0000256" key="15">
    <source>
        <dbReference type="SAM" id="Phobius"/>
    </source>
</evidence>
<keyword evidence="15" id="KW-1133">Transmembrane helix</keyword>
<dbReference type="NCBIfam" id="TIGR01357">
    <property type="entry name" value="aroB"/>
    <property type="match status" value="1"/>
</dbReference>
<proteinExistence type="inferred from homology"/>
<dbReference type="AlphaFoldDB" id="A0A2Z5FXX6"/>
<dbReference type="InterPro" id="IPR056179">
    <property type="entry name" value="DHQS_C"/>
</dbReference>
<evidence type="ECO:0000256" key="4">
    <source>
        <dbReference type="ARBA" id="ARBA00003485"/>
    </source>
</evidence>
<keyword evidence="19" id="KW-1185">Reference proteome</keyword>
<evidence type="ECO:0000256" key="8">
    <source>
        <dbReference type="ARBA" id="ARBA00022723"/>
    </source>
</evidence>
<keyword evidence="12 14" id="KW-0057">Aromatic amino acid biosynthesis</keyword>
<evidence type="ECO:0000256" key="12">
    <source>
        <dbReference type="ARBA" id="ARBA00023141"/>
    </source>
</evidence>
<dbReference type="SUPFAM" id="SSF56796">
    <property type="entry name" value="Dehydroquinate synthase-like"/>
    <property type="match status" value="1"/>
</dbReference>
<keyword evidence="7 14" id="KW-0028">Amino-acid biosynthesis</keyword>
<feature type="binding site" evidence="14">
    <location>
        <position position="144"/>
    </location>
    <ligand>
        <name>NAD(+)</name>
        <dbReference type="ChEBI" id="CHEBI:57540"/>
    </ligand>
</feature>
<feature type="binding site" evidence="14">
    <location>
        <position position="186"/>
    </location>
    <ligand>
        <name>Zn(2+)</name>
        <dbReference type="ChEBI" id="CHEBI:29105"/>
    </ligand>
</feature>
<comment type="similarity">
    <text evidence="14">Belongs to the sugar phosphate cyclases superfamily. Dehydroquinate synthase family.</text>
</comment>
<evidence type="ECO:0000256" key="9">
    <source>
        <dbReference type="ARBA" id="ARBA00022741"/>
    </source>
</evidence>
<evidence type="ECO:0000256" key="6">
    <source>
        <dbReference type="ARBA" id="ARBA00013031"/>
    </source>
</evidence>
<dbReference type="KEGG" id="abas:ACPOL_2028"/>
<protein>
    <recommendedName>
        <fullName evidence="6 14">3-dehydroquinate synthase</fullName>
        <shortName evidence="14">DHQS</shortName>
        <ecNumber evidence="6 14">4.2.3.4</ecNumber>
    </recommendedName>
</protein>
<organism evidence="18 19">
    <name type="scientific">Acidisarcina polymorpha</name>
    <dbReference type="NCBI Taxonomy" id="2211140"/>
    <lineage>
        <taxon>Bacteria</taxon>
        <taxon>Pseudomonadati</taxon>
        <taxon>Acidobacteriota</taxon>
        <taxon>Terriglobia</taxon>
        <taxon>Terriglobales</taxon>
        <taxon>Acidobacteriaceae</taxon>
        <taxon>Acidisarcina</taxon>
    </lineage>
</organism>
<keyword evidence="11 14" id="KW-0520">NAD</keyword>
<evidence type="ECO:0000256" key="14">
    <source>
        <dbReference type="HAMAP-Rule" id="MF_00110"/>
    </source>
</evidence>
<evidence type="ECO:0000313" key="19">
    <source>
        <dbReference type="Proteomes" id="UP000253606"/>
    </source>
</evidence>
<dbReference type="PANTHER" id="PTHR43622">
    <property type="entry name" value="3-DEHYDROQUINATE SYNTHASE"/>
    <property type="match status" value="1"/>
</dbReference>
<keyword evidence="8 14" id="KW-0479">Metal-binding</keyword>
<evidence type="ECO:0000256" key="13">
    <source>
        <dbReference type="ARBA" id="ARBA00023239"/>
    </source>
</evidence>
<dbReference type="InterPro" id="IPR030960">
    <property type="entry name" value="DHQS/DOIS_N"/>
</dbReference>
<dbReference type="Gene3D" id="1.20.1090.10">
    <property type="entry name" value="Dehydroquinate synthase-like - alpha domain"/>
    <property type="match status" value="1"/>
</dbReference>
<feature type="binding site" evidence="14">
    <location>
        <begin position="131"/>
        <end position="132"/>
    </location>
    <ligand>
        <name>NAD(+)</name>
        <dbReference type="ChEBI" id="CHEBI:57540"/>
    </ligand>
</feature>
<comment type="function">
    <text evidence="4 14">Catalyzes the conversion of 3-deoxy-D-arabino-heptulosonate 7-phosphate (DAHP) to dehydroquinate (DHQ).</text>
</comment>
<evidence type="ECO:0000259" key="16">
    <source>
        <dbReference type="Pfam" id="PF01761"/>
    </source>
</evidence>
<comment type="catalytic activity">
    <reaction evidence="1 14">
        <text>7-phospho-2-dehydro-3-deoxy-D-arabino-heptonate = 3-dehydroquinate + phosphate</text>
        <dbReference type="Rhea" id="RHEA:21968"/>
        <dbReference type="ChEBI" id="CHEBI:32364"/>
        <dbReference type="ChEBI" id="CHEBI:43474"/>
        <dbReference type="ChEBI" id="CHEBI:58394"/>
        <dbReference type="EC" id="4.2.3.4"/>
    </reaction>
</comment>
<feature type="transmembrane region" description="Helical" evidence="15">
    <location>
        <begin position="100"/>
        <end position="121"/>
    </location>
</feature>
<comment type="caution">
    <text evidence="14">Lacks conserved residue(s) required for the propagation of feature annotation.</text>
</comment>
<evidence type="ECO:0000256" key="10">
    <source>
        <dbReference type="ARBA" id="ARBA00022833"/>
    </source>
</evidence>
<feature type="binding site" evidence="14">
    <location>
        <position position="249"/>
    </location>
    <ligand>
        <name>Zn(2+)</name>
        <dbReference type="ChEBI" id="CHEBI:29105"/>
    </ligand>
</feature>
<feature type="binding site" evidence="14">
    <location>
        <position position="266"/>
    </location>
    <ligand>
        <name>Zn(2+)</name>
        <dbReference type="ChEBI" id="CHEBI:29105"/>
    </ligand>
</feature>
<dbReference type="GO" id="GO:0000166">
    <property type="term" value="F:nucleotide binding"/>
    <property type="evidence" value="ECO:0007669"/>
    <property type="project" value="UniProtKB-KW"/>
</dbReference>
<comment type="subcellular location">
    <subcellularLocation>
        <location evidence="14">Cytoplasm</location>
    </subcellularLocation>
</comment>
<accession>A0A2Z5FXX6</accession>
<feature type="domain" description="3-dehydroquinate synthase C-terminal" evidence="17">
    <location>
        <begin position="183"/>
        <end position="325"/>
    </location>
</feature>
<dbReference type="InterPro" id="IPR016037">
    <property type="entry name" value="DHQ_synth_AroB"/>
</dbReference>
<reference evidence="18 19" key="1">
    <citation type="journal article" date="2018" name="Front. Microbiol.">
        <title>Hydrolytic Capabilities as a Key to Environmental Success: Chitinolytic and Cellulolytic Acidobacteria From Acidic Sub-arctic Soils and Boreal Peatlands.</title>
        <authorList>
            <person name="Belova S.E."/>
            <person name="Ravin N.V."/>
            <person name="Pankratov T.A."/>
            <person name="Rakitin A.L."/>
            <person name="Ivanova A.A."/>
            <person name="Beletsky A.V."/>
            <person name="Mardanov A.V."/>
            <person name="Sinninghe Damste J.S."/>
            <person name="Dedysh S.N."/>
        </authorList>
    </citation>
    <scope>NUCLEOTIDE SEQUENCE [LARGE SCALE GENOMIC DNA]</scope>
    <source>
        <strain evidence="18 19">SBC82</strain>
    </source>
</reference>
<evidence type="ECO:0000256" key="11">
    <source>
        <dbReference type="ARBA" id="ARBA00023027"/>
    </source>
</evidence>
<dbReference type="GO" id="GO:0009423">
    <property type="term" value="P:chorismate biosynthetic process"/>
    <property type="evidence" value="ECO:0007669"/>
    <property type="project" value="UniProtKB-UniRule"/>
</dbReference>
<gene>
    <name evidence="14" type="primary">aroB</name>
    <name evidence="18" type="ORF">ACPOL_2028</name>
</gene>
<keyword evidence="13 14" id="KW-0456">Lyase</keyword>
<dbReference type="Pfam" id="PF01761">
    <property type="entry name" value="DHQ_synthase"/>
    <property type="match status" value="1"/>
</dbReference>
<feature type="binding site" evidence="14">
    <location>
        <position position="153"/>
    </location>
    <ligand>
        <name>NAD(+)</name>
        <dbReference type="ChEBI" id="CHEBI:57540"/>
    </ligand>
</feature>
<dbReference type="GO" id="GO:0003856">
    <property type="term" value="F:3-dehydroquinate synthase activity"/>
    <property type="evidence" value="ECO:0007669"/>
    <property type="project" value="UniProtKB-UniRule"/>
</dbReference>
<keyword evidence="9 14" id="KW-0547">Nucleotide-binding</keyword>
<comment type="cofactor">
    <cofactor evidence="2 14">
        <name>NAD(+)</name>
        <dbReference type="ChEBI" id="CHEBI:57540"/>
    </cofactor>
</comment>
<feature type="domain" description="3-dehydroquinate synthase N-terminal" evidence="16">
    <location>
        <begin position="70"/>
        <end position="181"/>
    </location>
</feature>
<dbReference type="GO" id="GO:0008652">
    <property type="term" value="P:amino acid biosynthetic process"/>
    <property type="evidence" value="ECO:0007669"/>
    <property type="project" value="UniProtKB-KW"/>
</dbReference>
<dbReference type="CDD" id="cd08195">
    <property type="entry name" value="DHQS"/>
    <property type="match status" value="1"/>
</dbReference>
<evidence type="ECO:0000256" key="3">
    <source>
        <dbReference type="ARBA" id="ARBA00001947"/>
    </source>
</evidence>
<dbReference type="HAMAP" id="MF_00110">
    <property type="entry name" value="DHQ_synthase"/>
    <property type="match status" value="1"/>
</dbReference>
<dbReference type="InterPro" id="IPR050071">
    <property type="entry name" value="Dehydroquinate_synthase"/>
</dbReference>
<comment type="cofactor">
    <cofactor evidence="3">
        <name>Zn(2+)</name>
        <dbReference type="ChEBI" id="CHEBI:29105"/>
    </cofactor>
</comment>
<evidence type="ECO:0000256" key="1">
    <source>
        <dbReference type="ARBA" id="ARBA00001393"/>
    </source>
</evidence>
<evidence type="ECO:0000256" key="2">
    <source>
        <dbReference type="ARBA" id="ARBA00001911"/>
    </source>
</evidence>
<evidence type="ECO:0000313" key="18">
    <source>
        <dbReference type="EMBL" id="AXC11364.1"/>
    </source>
</evidence>